<sequence>MTTISSKALSFPVCHHDITELSRLQGGAALRGAPGGVGELGAWCQTLHDDGQRSSHLLPFMLDLMEDQMEHQPDERPSLLKRCIESLSCCHKRLTATNECANYTFGAAMGSSL</sequence>
<dbReference type="AlphaFoldDB" id="A0A8J4Y557"/>
<organism evidence="1 2">
    <name type="scientific">Chionoecetes opilio</name>
    <name type="common">Atlantic snow crab</name>
    <name type="synonym">Cancer opilio</name>
    <dbReference type="NCBI Taxonomy" id="41210"/>
    <lineage>
        <taxon>Eukaryota</taxon>
        <taxon>Metazoa</taxon>
        <taxon>Ecdysozoa</taxon>
        <taxon>Arthropoda</taxon>
        <taxon>Crustacea</taxon>
        <taxon>Multicrustacea</taxon>
        <taxon>Malacostraca</taxon>
        <taxon>Eumalacostraca</taxon>
        <taxon>Eucarida</taxon>
        <taxon>Decapoda</taxon>
        <taxon>Pleocyemata</taxon>
        <taxon>Brachyura</taxon>
        <taxon>Eubrachyura</taxon>
        <taxon>Majoidea</taxon>
        <taxon>Majidae</taxon>
        <taxon>Chionoecetes</taxon>
    </lineage>
</organism>
<proteinExistence type="predicted"/>
<keyword evidence="2" id="KW-1185">Reference proteome</keyword>
<dbReference type="Proteomes" id="UP000770661">
    <property type="component" value="Unassembled WGS sequence"/>
</dbReference>
<reference evidence="1" key="1">
    <citation type="submission" date="2020-07" db="EMBL/GenBank/DDBJ databases">
        <title>The High-quality genome of the commercially important snow crab, Chionoecetes opilio.</title>
        <authorList>
            <person name="Jeong J.-H."/>
            <person name="Ryu S."/>
        </authorList>
    </citation>
    <scope>NUCLEOTIDE SEQUENCE</scope>
    <source>
        <strain evidence="1">MADBK_172401_WGS</strain>
        <tissue evidence="1">Digestive gland</tissue>
    </source>
</reference>
<gene>
    <name evidence="1" type="ORF">GWK47_054312</name>
</gene>
<evidence type="ECO:0000313" key="1">
    <source>
        <dbReference type="EMBL" id="KAG0717486.1"/>
    </source>
</evidence>
<evidence type="ECO:0000313" key="2">
    <source>
        <dbReference type="Proteomes" id="UP000770661"/>
    </source>
</evidence>
<comment type="caution">
    <text evidence="1">The sequence shown here is derived from an EMBL/GenBank/DDBJ whole genome shotgun (WGS) entry which is preliminary data.</text>
</comment>
<dbReference type="EMBL" id="JACEEZ010017495">
    <property type="protein sequence ID" value="KAG0717486.1"/>
    <property type="molecule type" value="Genomic_DNA"/>
</dbReference>
<accession>A0A8J4Y557</accession>
<dbReference type="OrthoDB" id="272289at2759"/>
<protein>
    <submittedName>
        <fullName evidence="1">Uncharacterized protein</fullName>
    </submittedName>
</protein>
<name>A0A8J4Y557_CHIOP</name>